<evidence type="ECO:0000313" key="9">
    <source>
        <dbReference type="EMBL" id="GMI27390.1"/>
    </source>
</evidence>
<dbReference type="EMBL" id="BRYB01002907">
    <property type="protein sequence ID" value="GMI27390.1"/>
    <property type="molecule type" value="Genomic_DNA"/>
</dbReference>
<feature type="transmembrane region" description="Helical" evidence="6">
    <location>
        <begin position="83"/>
        <end position="108"/>
    </location>
</feature>
<evidence type="ECO:0000256" key="6">
    <source>
        <dbReference type="RuleBase" id="RU365102"/>
    </source>
</evidence>
<sequence>MVVSGAFLHTTVAVSLALLPAIVSALTFDEADKNHDGFLDRSEFTTEVDPLLNSGFLGGLFSSKSPAGSAVADPNDLSFVGGFLNSLAMIIATELGDKTFFIAAILAMRSARAPVFLGAIGALVVMTILSAFLGVALPALMDRKYTHILAGLLFLYFGVKLLFDAKGMESGKVSDELEEAEEELDNFNSKKDDHDSEADSLMNGGGSVGVSSGGAASDSGGAAGGGPAFDKIFTQSFTMTFLAEWGDRSQIATIALASHRSLTGTIVGGCIGHSLCTGLAVLGGRMLATKISEKNTTIGGGVTFLIFGIHALFFEA</sequence>
<dbReference type="PROSITE" id="PS50222">
    <property type="entry name" value="EF_HAND_2"/>
    <property type="match status" value="1"/>
</dbReference>
<dbReference type="Pfam" id="PF01169">
    <property type="entry name" value="GDT1"/>
    <property type="match status" value="2"/>
</dbReference>
<dbReference type="Proteomes" id="UP001165060">
    <property type="component" value="Unassembled WGS sequence"/>
</dbReference>
<feature type="region of interest" description="Disordered" evidence="7">
    <location>
        <begin position="174"/>
        <end position="199"/>
    </location>
</feature>
<dbReference type="InterPro" id="IPR018247">
    <property type="entry name" value="EF_Hand_1_Ca_BS"/>
</dbReference>
<evidence type="ECO:0000256" key="2">
    <source>
        <dbReference type="ARBA" id="ARBA00009190"/>
    </source>
</evidence>
<feature type="transmembrane region" description="Helical" evidence="6">
    <location>
        <begin position="295"/>
        <end position="314"/>
    </location>
</feature>
<organism evidence="9 10">
    <name type="scientific">Tetraparma gracilis</name>
    <dbReference type="NCBI Taxonomy" id="2962635"/>
    <lineage>
        <taxon>Eukaryota</taxon>
        <taxon>Sar</taxon>
        <taxon>Stramenopiles</taxon>
        <taxon>Ochrophyta</taxon>
        <taxon>Bolidophyceae</taxon>
        <taxon>Parmales</taxon>
        <taxon>Triparmaceae</taxon>
        <taxon>Tetraparma</taxon>
    </lineage>
</organism>
<gene>
    <name evidence="9" type="ORF">TeGR_g13384</name>
</gene>
<dbReference type="PANTHER" id="PTHR12608">
    <property type="entry name" value="TRANSMEMBRANE PROTEIN HTP-1 RELATED"/>
    <property type="match status" value="1"/>
</dbReference>
<comment type="subcellular location">
    <subcellularLocation>
        <location evidence="1 6">Membrane</location>
        <topology evidence="1 6">Multi-pass membrane protein</topology>
    </subcellularLocation>
</comment>
<feature type="transmembrane region" description="Helical" evidence="6">
    <location>
        <begin position="115"/>
        <end position="139"/>
    </location>
</feature>
<evidence type="ECO:0000313" key="10">
    <source>
        <dbReference type="Proteomes" id="UP001165060"/>
    </source>
</evidence>
<comment type="caution">
    <text evidence="6">Lacks conserved residue(s) required for the propagation of feature annotation.</text>
</comment>
<comment type="caution">
    <text evidence="9">The sequence shown here is derived from an EMBL/GenBank/DDBJ whole genome shotgun (WGS) entry which is preliminary data.</text>
</comment>
<evidence type="ECO:0000256" key="7">
    <source>
        <dbReference type="SAM" id="MobiDB-lite"/>
    </source>
</evidence>
<evidence type="ECO:0000256" key="1">
    <source>
        <dbReference type="ARBA" id="ARBA00004141"/>
    </source>
</evidence>
<evidence type="ECO:0000256" key="3">
    <source>
        <dbReference type="ARBA" id="ARBA00022692"/>
    </source>
</evidence>
<feature type="transmembrane region" description="Helical" evidence="6">
    <location>
        <begin position="145"/>
        <end position="163"/>
    </location>
</feature>
<protein>
    <recommendedName>
        <fullName evidence="6">GDT1 family protein</fullName>
    </recommendedName>
</protein>
<dbReference type="InterPro" id="IPR002048">
    <property type="entry name" value="EF_hand_dom"/>
</dbReference>
<evidence type="ECO:0000259" key="8">
    <source>
        <dbReference type="PROSITE" id="PS50222"/>
    </source>
</evidence>
<proteinExistence type="inferred from homology"/>
<dbReference type="InterPro" id="IPR001727">
    <property type="entry name" value="GDT1-like"/>
</dbReference>
<name>A0ABQ6MJ06_9STRA</name>
<feature type="compositionally biased region" description="Acidic residues" evidence="7">
    <location>
        <begin position="176"/>
        <end position="185"/>
    </location>
</feature>
<keyword evidence="5 6" id="KW-0472">Membrane</keyword>
<keyword evidence="10" id="KW-1185">Reference proteome</keyword>
<keyword evidence="3 6" id="KW-0812">Transmembrane</keyword>
<comment type="similarity">
    <text evidence="2 6">Belongs to the GDT1 family.</text>
</comment>
<keyword evidence="4 6" id="KW-1133">Transmembrane helix</keyword>
<reference evidence="9 10" key="1">
    <citation type="journal article" date="2023" name="Commun. Biol.">
        <title>Genome analysis of Parmales, the sister group of diatoms, reveals the evolutionary specialization of diatoms from phago-mixotrophs to photoautotrophs.</title>
        <authorList>
            <person name="Ban H."/>
            <person name="Sato S."/>
            <person name="Yoshikawa S."/>
            <person name="Yamada K."/>
            <person name="Nakamura Y."/>
            <person name="Ichinomiya M."/>
            <person name="Sato N."/>
            <person name="Blanc-Mathieu R."/>
            <person name="Endo H."/>
            <person name="Kuwata A."/>
            <person name="Ogata H."/>
        </authorList>
    </citation>
    <scope>NUCLEOTIDE SEQUENCE [LARGE SCALE GENOMIC DNA]</scope>
</reference>
<feature type="domain" description="EF-hand" evidence="8">
    <location>
        <begin position="28"/>
        <end position="54"/>
    </location>
</feature>
<evidence type="ECO:0000256" key="4">
    <source>
        <dbReference type="ARBA" id="ARBA00022989"/>
    </source>
</evidence>
<accession>A0ABQ6MJ06</accession>
<dbReference type="PROSITE" id="PS01214">
    <property type="entry name" value="UPF0016"/>
    <property type="match status" value="1"/>
</dbReference>
<dbReference type="PANTHER" id="PTHR12608:SF1">
    <property type="entry name" value="TRANSMEMBRANE PROTEIN 165"/>
    <property type="match status" value="1"/>
</dbReference>
<feature type="signal peptide" evidence="6">
    <location>
        <begin position="1"/>
        <end position="25"/>
    </location>
</feature>
<evidence type="ECO:0000256" key="5">
    <source>
        <dbReference type="ARBA" id="ARBA00023136"/>
    </source>
</evidence>
<keyword evidence="6" id="KW-0732">Signal</keyword>
<feature type="chain" id="PRO_5044994819" description="GDT1 family protein" evidence="6">
    <location>
        <begin position="26"/>
        <end position="316"/>
    </location>
</feature>
<dbReference type="InterPro" id="IPR049555">
    <property type="entry name" value="GDT1-like_CS"/>
</dbReference>
<dbReference type="PROSITE" id="PS00018">
    <property type="entry name" value="EF_HAND_1"/>
    <property type="match status" value="1"/>
</dbReference>